<sequence length="292" mass="33256">MSERQKKMEAPLLFFPHDIMLDILLRLPIKSLLRFKCASKSWLSLILTHKFAITHLAKTSERFCRYGFIESKNLYHGRLSIYRLNDKGSSGASEAEAATVYDSSMIIDRYPTNEANIMGSCNGVTLVNGVPHWVTQRGDEDDKIIYFDLVEEKFKEFSSPPPFESLRTPLGCFGGTNTYTVFIEVWIMKDYGVKESWIKLMNLPLHSADRQFGYLQHVMPLSIPKDGDEVVVDINRNYIASFNTRTRKIENVLFSSHKAGLKIASYEESLVSPYHFSQASEAGKLTEAGKFI</sequence>
<name>A0ACC0YEZ6_9ROSI</name>
<comment type="caution">
    <text evidence="1">The sequence shown here is derived from an EMBL/GenBank/DDBJ whole genome shotgun (WGS) entry which is preliminary data.</text>
</comment>
<evidence type="ECO:0000313" key="1">
    <source>
        <dbReference type="EMBL" id="KAJ0034810.1"/>
    </source>
</evidence>
<organism evidence="1 2">
    <name type="scientific">Pistacia integerrima</name>
    <dbReference type="NCBI Taxonomy" id="434235"/>
    <lineage>
        <taxon>Eukaryota</taxon>
        <taxon>Viridiplantae</taxon>
        <taxon>Streptophyta</taxon>
        <taxon>Embryophyta</taxon>
        <taxon>Tracheophyta</taxon>
        <taxon>Spermatophyta</taxon>
        <taxon>Magnoliopsida</taxon>
        <taxon>eudicotyledons</taxon>
        <taxon>Gunneridae</taxon>
        <taxon>Pentapetalae</taxon>
        <taxon>rosids</taxon>
        <taxon>malvids</taxon>
        <taxon>Sapindales</taxon>
        <taxon>Anacardiaceae</taxon>
        <taxon>Pistacia</taxon>
    </lineage>
</organism>
<keyword evidence="2" id="KW-1185">Reference proteome</keyword>
<protein>
    <submittedName>
        <fullName evidence="1">Uncharacterized protein</fullName>
    </submittedName>
</protein>
<evidence type="ECO:0000313" key="2">
    <source>
        <dbReference type="Proteomes" id="UP001163603"/>
    </source>
</evidence>
<dbReference type="EMBL" id="CM047742">
    <property type="protein sequence ID" value="KAJ0034810.1"/>
    <property type="molecule type" value="Genomic_DNA"/>
</dbReference>
<dbReference type="Proteomes" id="UP001163603">
    <property type="component" value="Chromosome 7"/>
</dbReference>
<accession>A0ACC0YEZ6</accession>
<proteinExistence type="predicted"/>
<reference evidence="2" key="1">
    <citation type="journal article" date="2023" name="G3 (Bethesda)">
        <title>Genome assembly and association tests identify interacting loci associated with vigor, precocity, and sex in interspecific pistachio rootstocks.</title>
        <authorList>
            <person name="Palmer W."/>
            <person name="Jacygrad E."/>
            <person name="Sagayaradj S."/>
            <person name="Cavanaugh K."/>
            <person name="Han R."/>
            <person name="Bertier L."/>
            <person name="Beede B."/>
            <person name="Kafkas S."/>
            <person name="Golino D."/>
            <person name="Preece J."/>
            <person name="Michelmore R."/>
        </authorList>
    </citation>
    <scope>NUCLEOTIDE SEQUENCE [LARGE SCALE GENOMIC DNA]</scope>
</reference>
<gene>
    <name evidence="1" type="ORF">Pint_25683</name>
</gene>